<keyword evidence="2 7" id="KW-0493">Microtubule</keyword>
<dbReference type="SMART" id="SM00864">
    <property type="entry name" value="Tubulin"/>
    <property type="match status" value="1"/>
</dbReference>
<dbReference type="GO" id="GO:0005874">
    <property type="term" value="C:microtubule"/>
    <property type="evidence" value="ECO:0007669"/>
    <property type="project" value="UniProtKB-KW"/>
</dbReference>
<evidence type="ECO:0000256" key="5">
    <source>
        <dbReference type="ARBA" id="ARBA00023134"/>
    </source>
</evidence>
<dbReference type="InterPro" id="IPR000217">
    <property type="entry name" value="Tubulin"/>
</dbReference>
<dbReference type="VEuPathDB" id="AmoebaDB:NfTy_050890"/>
<evidence type="ECO:0000256" key="7">
    <source>
        <dbReference type="RuleBase" id="RU000352"/>
    </source>
</evidence>
<gene>
    <name evidence="9" type="ORF">FDP41_004994</name>
</gene>
<evidence type="ECO:0000259" key="8">
    <source>
        <dbReference type="SMART" id="SM00864"/>
    </source>
</evidence>
<comment type="caution">
    <text evidence="9">The sequence shown here is derived from an EMBL/GenBank/DDBJ whole genome shotgun (WGS) entry which is preliminary data.</text>
</comment>
<dbReference type="Gene3D" id="3.40.50.1440">
    <property type="entry name" value="Tubulin/FtsZ, GTPase domain"/>
    <property type="match status" value="1"/>
</dbReference>
<dbReference type="InterPro" id="IPR037103">
    <property type="entry name" value="Tubulin/FtsZ-like_C"/>
</dbReference>
<dbReference type="InterPro" id="IPR023123">
    <property type="entry name" value="Tubulin_C"/>
</dbReference>
<feature type="domain" description="Tubulin/FtsZ GTPase" evidence="8">
    <location>
        <begin position="64"/>
        <end position="263"/>
    </location>
</feature>
<comment type="function">
    <text evidence="6">Tubulin is the major constituent of microtubules, a cylinder consisting of laterally associated linear protofilaments composed of alpha- and beta-tubulin heterodimers. Microtubules grow by the addition of GTP-tubulin dimers to the microtubule end, where a stabilizing cap forms. Below the cap, tubulin dimers are in GDP-bound state, owing to GTPase activity of alpha-tubulin.</text>
</comment>
<reference evidence="9 10" key="1">
    <citation type="journal article" date="2019" name="Sci. Rep.">
        <title>Nanopore sequencing improves the draft genome of the human pathogenic amoeba Naegleria fowleri.</title>
        <authorList>
            <person name="Liechti N."/>
            <person name="Schurch N."/>
            <person name="Bruggmann R."/>
            <person name="Wittwer M."/>
        </authorList>
    </citation>
    <scope>NUCLEOTIDE SEQUENCE [LARGE SCALE GENOMIC DNA]</scope>
    <source>
        <strain evidence="9 10">ATCC 30894</strain>
    </source>
</reference>
<dbReference type="RefSeq" id="XP_044560380.1">
    <property type="nucleotide sequence ID" value="XM_044708469.1"/>
</dbReference>
<keyword evidence="3 7" id="KW-0547">Nucleotide-binding</keyword>
<dbReference type="Gene3D" id="3.30.1330.20">
    <property type="entry name" value="Tubulin/FtsZ, C-terminal domain"/>
    <property type="match status" value="1"/>
</dbReference>
<dbReference type="InterPro" id="IPR017975">
    <property type="entry name" value="Tubulin_CS"/>
</dbReference>
<evidence type="ECO:0000313" key="9">
    <source>
        <dbReference type="EMBL" id="KAF0975667.1"/>
    </source>
</evidence>
<dbReference type="GO" id="GO:0007017">
    <property type="term" value="P:microtubule-based process"/>
    <property type="evidence" value="ECO:0007669"/>
    <property type="project" value="InterPro"/>
</dbReference>
<evidence type="ECO:0000256" key="4">
    <source>
        <dbReference type="ARBA" id="ARBA00022842"/>
    </source>
</evidence>
<name>A0A6A5BF47_NAEFO</name>
<dbReference type="GeneID" id="68112212"/>
<dbReference type="InterPro" id="IPR018316">
    <property type="entry name" value="Tubulin/FtsZ_2-layer-sand-dom"/>
</dbReference>
<dbReference type="InterPro" id="IPR036525">
    <property type="entry name" value="Tubulin/FtsZ_GTPase_sf"/>
</dbReference>
<comment type="similarity">
    <text evidence="1 7">Belongs to the tubulin family.</text>
</comment>
<evidence type="ECO:0000256" key="1">
    <source>
        <dbReference type="ARBA" id="ARBA00009636"/>
    </source>
</evidence>
<dbReference type="PRINTS" id="PR01161">
    <property type="entry name" value="TUBULIN"/>
</dbReference>
<keyword evidence="10" id="KW-1185">Reference proteome</keyword>
<dbReference type="Proteomes" id="UP000444721">
    <property type="component" value="Unassembled WGS sequence"/>
</dbReference>
<evidence type="ECO:0000256" key="2">
    <source>
        <dbReference type="ARBA" id="ARBA00022701"/>
    </source>
</evidence>
<dbReference type="VEuPathDB" id="AmoebaDB:NF0127910"/>
<dbReference type="VEuPathDB" id="AmoebaDB:FDP41_004994"/>
<keyword evidence="5 7" id="KW-0342">GTP-binding</keyword>
<accession>A0A6A5BF47</accession>
<dbReference type="PROSITE" id="PS00228">
    <property type="entry name" value="TUBULIN_B_AUTOREG"/>
    <property type="match status" value="1"/>
</dbReference>
<dbReference type="Gene3D" id="1.10.287.600">
    <property type="entry name" value="Helix hairpin bin"/>
    <property type="match status" value="1"/>
</dbReference>
<dbReference type="SUPFAM" id="SSF55307">
    <property type="entry name" value="Tubulin C-terminal domain-like"/>
    <property type="match status" value="1"/>
</dbReference>
<dbReference type="InterPro" id="IPR008280">
    <property type="entry name" value="Tub_FtsZ_C"/>
</dbReference>
<dbReference type="Pfam" id="PF03953">
    <property type="entry name" value="Tubulin_C"/>
    <property type="match status" value="1"/>
</dbReference>
<evidence type="ECO:0000313" key="10">
    <source>
        <dbReference type="Proteomes" id="UP000444721"/>
    </source>
</evidence>
<evidence type="ECO:0000256" key="6">
    <source>
        <dbReference type="ARBA" id="ARBA00034296"/>
    </source>
</evidence>
<dbReference type="Pfam" id="PF00091">
    <property type="entry name" value="Tubulin"/>
    <property type="match status" value="1"/>
</dbReference>
<keyword evidence="4" id="KW-0460">Magnesium</keyword>
<dbReference type="PROSITE" id="PS00227">
    <property type="entry name" value="TUBULIN"/>
    <property type="match status" value="1"/>
</dbReference>
<protein>
    <recommendedName>
        <fullName evidence="8">Tubulin/FtsZ GTPase domain-containing protein</fullName>
    </recommendedName>
</protein>
<dbReference type="PANTHER" id="PTHR11588">
    <property type="entry name" value="TUBULIN"/>
    <property type="match status" value="1"/>
</dbReference>
<dbReference type="EMBL" id="VFQX01000043">
    <property type="protein sequence ID" value="KAF0975667.1"/>
    <property type="molecule type" value="Genomic_DNA"/>
</dbReference>
<dbReference type="InterPro" id="IPR013838">
    <property type="entry name" value="Beta-tubulin_BS"/>
</dbReference>
<evidence type="ECO:0000256" key="3">
    <source>
        <dbReference type="ARBA" id="ARBA00022741"/>
    </source>
</evidence>
<dbReference type="SUPFAM" id="SSF52490">
    <property type="entry name" value="Tubulin nucleotide-binding domain-like"/>
    <property type="match status" value="1"/>
</dbReference>
<dbReference type="InterPro" id="IPR003008">
    <property type="entry name" value="Tubulin_FtsZ_GTPase"/>
</dbReference>
<sequence length="485" mass="56163">MREIICIQLGQAGIRIGDLFWKRLCREHWKSLFGMNDHTNDDEYSEENLQSFFHHSEKAHHDDETKFIPRTLFVDVEHHSTLYSAKICNRELYDPKCFIFEQDIDSSNGTFSRGFYGEQSSKLFEKRKLVEVCDFLEGFFLFSSCGGGTGSGLCSQLLEHLAVEYPRKIRTCFTLFPMMTSCNGDYSFLSNNQHVVEPYNAMCSMNELTEYADVTMTFDNQALYDICKRSPHRLNDQVPNIVHMNDLIVEVVASCSSSKRFYSGYGADLCDVVRIIPYPRFHFFQSSYCSPDFINHDDNDTRSLQQIQQFFTAKVEMTQQLANAFRMIENVFSNEYLMTKCDHQLGRYMSCSLNFKGSWETKTVQEAIKAVKQSGRPRFFGWMPTGFKCGLYPQHEASDFLETERSILGNPDQSVCAVVNSTSVVDLFKKIERQAKLLFERNSFLHWFAQDGLTEDDFSQRLQKLSSLIGDYNEINNFVEEEPDI</sequence>
<dbReference type="GO" id="GO:0005525">
    <property type="term" value="F:GTP binding"/>
    <property type="evidence" value="ECO:0007669"/>
    <property type="project" value="UniProtKB-UniRule"/>
</dbReference>
<organism evidence="9 10">
    <name type="scientific">Naegleria fowleri</name>
    <name type="common">Brain eating amoeba</name>
    <dbReference type="NCBI Taxonomy" id="5763"/>
    <lineage>
        <taxon>Eukaryota</taxon>
        <taxon>Discoba</taxon>
        <taxon>Heterolobosea</taxon>
        <taxon>Tetramitia</taxon>
        <taxon>Eutetramitia</taxon>
        <taxon>Vahlkampfiidae</taxon>
        <taxon>Naegleria</taxon>
    </lineage>
</organism>
<dbReference type="AlphaFoldDB" id="A0A6A5BF47"/>
<proteinExistence type="inferred from homology"/>